<evidence type="ECO:0000256" key="2">
    <source>
        <dbReference type="ARBA" id="ARBA00022448"/>
    </source>
</evidence>
<dbReference type="PANTHER" id="PTHR30151">
    <property type="entry name" value="ALKANE SULFONATE ABC TRANSPORTER-RELATED, MEMBRANE SUBUNIT"/>
    <property type="match status" value="1"/>
</dbReference>
<dbReference type="AlphaFoldDB" id="A0A373FKW2"/>
<feature type="transmembrane region" description="Helical" evidence="7">
    <location>
        <begin position="92"/>
        <end position="113"/>
    </location>
</feature>
<feature type="transmembrane region" description="Helical" evidence="7">
    <location>
        <begin position="217"/>
        <end position="235"/>
    </location>
</feature>
<comment type="caution">
    <text evidence="9">The sequence shown here is derived from an EMBL/GenBank/DDBJ whole genome shotgun (WGS) entry which is preliminary data.</text>
</comment>
<feature type="transmembrane region" description="Helical" evidence="7">
    <location>
        <begin position="189"/>
        <end position="210"/>
    </location>
</feature>
<dbReference type="SUPFAM" id="SSF161098">
    <property type="entry name" value="MetI-like"/>
    <property type="match status" value="1"/>
</dbReference>
<evidence type="ECO:0000313" key="10">
    <source>
        <dbReference type="Proteomes" id="UP000261948"/>
    </source>
</evidence>
<organism evidence="9 10">
    <name type="scientific">Comamonas testosteroni</name>
    <name type="common">Pseudomonas testosteroni</name>
    <dbReference type="NCBI Taxonomy" id="285"/>
    <lineage>
        <taxon>Bacteria</taxon>
        <taxon>Pseudomonadati</taxon>
        <taxon>Pseudomonadota</taxon>
        <taxon>Betaproteobacteria</taxon>
        <taxon>Burkholderiales</taxon>
        <taxon>Comamonadaceae</taxon>
        <taxon>Comamonas</taxon>
    </lineage>
</organism>
<name>A0A373FKW2_COMTE</name>
<dbReference type="Gene3D" id="1.10.3720.10">
    <property type="entry name" value="MetI-like"/>
    <property type="match status" value="1"/>
</dbReference>
<feature type="transmembrane region" description="Helical" evidence="7">
    <location>
        <begin position="247"/>
        <end position="267"/>
    </location>
</feature>
<feature type="transmembrane region" description="Helical" evidence="7">
    <location>
        <begin position="150"/>
        <end position="169"/>
    </location>
</feature>
<dbReference type="PROSITE" id="PS50928">
    <property type="entry name" value="ABC_TM1"/>
    <property type="match status" value="1"/>
</dbReference>
<dbReference type="InterPro" id="IPR035906">
    <property type="entry name" value="MetI-like_sf"/>
</dbReference>
<evidence type="ECO:0000313" key="9">
    <source>
        <dbReference type="EMBL" id="RGE44790.1"/>
    </source>
</evidence>
<comment type="similarity">
    <text evidence="7">Belongs to the binding-protein-dependent transport system permease family.</text>
</comment>
<evidence type="ECO:0000259" key="8">
    <source>
        <dbReference type="PROSITE" id="PS50928"/>
    </source>
</evidence>
<dbReference type="CDD" id="cd06261">
    <property type="entry name" value="TM_PBP2"/>
    <property type="match status" value="1"/>
</dbReference>
<dbReference type="GO" id="GO:0005886">
    <property type="term" value="C:plasma membrane"/>
    <property type="evidence" value="ECO:0007669"/>
    <property type="project" value="UniProtKB-SubCell"/>
</dbReference>
<dbReference type="Proteomes" id="UP000261948">
    <property type="component" value="Unassembled WGS sequence"/>
</dbReference>
<sequence length="282" mass="30591">MNQLAAPASLSAPAQNVPRSALAKISWKFGLKSLEKLACLLLFFALWEFLPRAGIVSAAFLSPPSDVFAAIVKLVQTDQLNKHIIASLQRSLAGLTLAVFFGVGLGLMMGVVRRFEAFVDPLLQLFRQVSALALFPVFLLFFGIGEASKIAIIFWAAFWPVLLNTISGVKQVEKLLIHSALSMGASRQFIFFKVILPAAAPSIFTGIRLAGAYSITALVAAEMIGSHAGLGFLTLNSQEIFQIPSMYAGIVLLAVLGLALNYVLALLEKRLTRWRSGLEFHE</sequence>
<gene>
    <name evidence="9" type="ORF">DZC30_11870</name>
</gene>
<keyword evidence="2 7" id="KW-0813">Transport</keyword>
<dbReference type="OrthoDB" id="8138334at2"/>
<keyword evidence="10" id="KW-1185">Reference proteome</keyword>
<dbReference type="InterPro" id="IPR000515">
    <property type="entry name" value="MetI-like"/>
</dbReference>
<dbReference type="Pfam" id="PF00528">
    <property type="entry name" value="BPD_transp_1"/>
    <property type="match status" value="1"/>
</dbReference>
<feature type="transmembrane region" description="Helical" evidence="7">
    <location>
        <begin position="125"/>
        <end position="143"/>
    </location>
</feature>
<protein>
    <submittedName>
        <fullName evidence="9">ABC transporter permease</fullName>
    </submittedName>
</protein>
<comment type="subcellular location">
    <subcellularLocation>
        <location evidence="1 7">Cell membrane</location>
        <topology evidence="1 7">Multi-pass membrane protein</topology>
    </subcellularLocation>
</comment>
<accession>A0A373FKW2</accession>
<feature type="domain" description="ABC transmembrane type-1" evidence="8">
    <location>
        <begin position="84"/>
        <end position="264"/>
    </location>
</feature>
<dbReference type="FunFam" id="1.10.3720.10:FF:000003">
    <property type="entry name" value="Aliphatic sulfonate ABC transporter permease"/>
    <property type="match status" value="1"/>
</dbReference>
<dbReference type="GO" id="GO:0042918">
    <property type="term" value="P:alkanesulfonate transmembrane transport"/>
    <property type="evidence" value="ECO:0007669"/>
    <property type="project" value="UniProtKB-ARBA"/>
</dbReference>
<proteinExistence type="inferred from homology"/>
<evidence type="ECO:0000256" key="6">
    <source>
        <dbReference type="ARBA" id="ARBA00023136"/>
    </source>
</evidence>
<evidence type="ECO:0000256" key="3">
    <source>
        <dbReference type="ARBA" id="ARBA00022475"/>
    </source>
</evidence>
<reference evidence="9 10" key="1">
    <citation type="submission" date="2018-08" db="EMBL/GenBank/DDBJ databases">
        <title>Comamonas testosteroni strain SWCO2.</title>
        <authorList>
            <person name="Jiang N."/>
            <person name="Zhang X.Z."/>
        </authorList>
    </citation>
    <scope>NUCLEOTIDE SEQUENCE [LARGE SCALE GENOMIC DNA]</scope>
    <source>
        <strain evidence="9 10">SWCO2</strain>
    </source>
</reference>
<dbReference type="EMBL" id="QURR01000013">
    <property type="protein sequence ID" value="RGE44790.1"/>
    <property type="molecule type" value="Genomic_DNA"/>
</dbReference>
<evidence type="ECO:0000256" key="7">
    <source>
        <dbReference type="RuleBase" id="RU363032"/>
    </source>
</evidence>
<keyword evidence="5 7" id="KW-1133">Transmembrane helix</keyword>
<dbReference type="PANTHER" id="PTHR30151:SF0">
    <property type="entry name" value="ABC TRANSPORTER PERMEASE PROTEIN MJ0413-RELATED"/>
    <property type="match status" value="1"/>
</dbReference>
<keyword evidence="6 7" id="KW-0472">Membrane</keyword>
<evidence type="ECO:0000256" key="4">
    <source>
        <dbReference type="ARBA" id="ARBA00022692"/>
    </source>
</evidence>
<evidence type="ECO:0000256" key="1">
    <source>
        <dbReference type="ARBA" id="ARBA00004651"/>
    </source>
</evidence>
<keyword evidence="4 7" id="KW-0812">Transmembrane</keyword>
<keyword evidence="3" id="KW-1003">Cell membrane</keyword>
<evidence type="ECO:0000256" key="5">
    <source>
        <dbReference type="ARBA" id="ARBA00022989"/>
    </source>
</evidence>